<keyword evidence="2" id="KW-0472">Membrane</keyword>
<proteinExistence type="predicted"/>
<gene>
    <name evidence="3" type="ORF">g.15822</name>
</gene>
<name>A0A1B6EA11_9HEMI</name>
<feature type="transmembrane region" description="Helical" evidence="2">
    <location>
        <begin position="28"/>
        <end position="49"/>
    </location>
</feature>
<evidence type="ECO:0000256" key="2">
    <source>
        <dbReference type="SAM" id="Phobius"/>
    </source>
</evidence>
<dbReference type="AlphaFoldDB" id="A0A1B6EA11"/>
<protein>
    <recommendedName>
        <fullName evidence="4">Neurexin/syndecan/glycophorin C domain-containing protein</fullName>
    </recommendedName>
</protein>
<accession>A0A1B6EA11</accession>
<keyword evidence="2" id="KW-0812">Transmembrane</keyword>
<evidence type="ECO:0008006" key="4">
    <source>
        <dbReference type="Google" id="ProtNLM"/>
    </source>
</evidence>
<evidence type="ECO:0000313" key="3">
    <source>
        <dbReference type="EMBL" id="JAS34779.1"/>
    </source>
</evidence>
<sequence length="114" mass="12550">MPPQTPYYPYPPDRKRDRISSEAAENTALIIGVIAASMIAIILMILIVLKFKNRSGVVYKVDESKNFSASQGQSAALLGASQSPPTPQTLNGNLKNGNGKTKKRELKDIKEWYV</sequence>
<organism evidence="3">
    <name type="scientific">Clastoptera arizonana</name>
    <name type="common">Arizona spittle bug</name>
    <dbReference type="NCBI Taxonomy" id="38151"/>
    <lineage>
        <taxon>Eukaryota</taxon>
        <taxon>Metazoa</taxon>
        <taxon>Ecdysozoa</taxon>
        <taxon>Arthropoda</taxon>
        <taxon>Hexapoda</taxon>
        <taxon>Insecta</taxon>
        <taxon>Pterygota</taxon>
        <taxon>Neoptera</taxon>
        <taxon>Paraneoptera</taxon>
        <taxon>Hemiptera</taxon>
        <taxon>Auchenorrhyncha</taxon>
        <taxon>Cercopoidea</taxon>
        <taxon>Clastopteridae</taxon>
        <taxon>Clastoptera</taxon>
    </lineage>
</organism>
<keyword evidence="2" id="KW-1133">Transmembrane helix</keyword>
<evidence type="ECO:0000256" key="1">
    <source>
        <dbReference type="SAM" id="MobiDB-lite"/>
    </source>
</evidence>
<feature type="region of interest" description="Disordered" evidence="1">
    <location>
        <begin position="73"/>
        <end position="103"/>
    </location>
</feature>
<feature type="compositionally biased region" description="Low complexity" evidence="1">
    <location>
        <begin position="89"/>
        <end position="99"/>
    </location>
</feature>
<reference evidence="3" key="1">
    <citation type="submission" date="2015-12" db="EMBL/GenBank/DDBJ databases">
        <title>De novo transcriptome assembly of four potential Pierce s Disease insect vectors from Arizona vineyards.</title>
        <authorList>
            <person name="Tassone E.E."/>
        </authorList>
    </citation>
    <scope>NUCLEOTIDE SEQUENCE</scope>
</reference>
<dbReference type="EMBL" id="GEDC01002519">
    <property type="protein sequence ID" value="JAS34779.1"/>
    <property type="molecule type" value="Transcribed_RNA"/>
</dbReference>